<dbReference type="EMBL" id="JBIRYI010000001">
    <property type="protein sequence ID" value="MFI2485970.1"/>
    <property type="molecule type" value="Genomic_DNA"/>
</dbReference>
<dbReference type="SMART" id="SM00812">
    <property type="entry name" value="Alpha_L_fucos"/>
    <property type="match status" value="1"/>
</dbReference>
<evidence type="ECO:0000313" key="8">
    <source>
        <dbReference type="EMBL" id="MFI2485970.1"/>
    </source>
</evidence>
<keyword evidence="6" id="KW-0326">Glycosidase</keyword>
<dbReference type="PANTHER" id="PTHR10030">
    <property type="entry name" value="ALPHA-L-FUCOSIDASE"/>
    <property type="match status" value="1"/>
</dbReference>
<dbReference type="RefSeq" id="WP_397401447.1">
    <property type="nucleotide sequence ID" value="NZ_JBIRYI010000001.1"/>
</dbReference>
<accession>A0ABW7XF14</accession>
<protein>
    <recommendedName>
        <fullName evidence="3">alpha-L-fucosidase</fullName>
        <ecNumber evidence="3">3.2.1.51</ecNumber>
    </recommendedName>
</protein>
<proteinExistence type="inferred from homology"/>
<dbReference type="PRINTS" id="PR00741">
    <property type="entry name" value="GLHYDRLASE29"/>
</dbReference>
<evidence type="ECO:0000256" key="4">
    <source>
        <dbReference type="ARBA" id="ARBA00022729"/>
    </source>
</evidence>
<dbReference type="SUPFAM" id="SSF51445">
    <property type="entry name" value="(Trans)glycosidases"/>
    <property type="match status" value="1"/>
</dbReference>
<comment type="function">
    <text evidence="1">Alpha-L-fucosidase is responsible for hydrolyzing the alpha-1,6-linked fucose joined to the reducing-end N-acetylglucosamine of the carbohydrate moieties of glycoproteins.</text>
</comment>
<evidence type="ECO:0000256" key="5">
    <source>
        <dbReference type="ARBA" id="ARBA00022801"/>
    </source>
</evidence>
<evidence type="ECO:0000256" key="6">
    <source>
        <dbReference type="ARBA" id="ARBA00023295"/>
    </source>
</evidence>
<reference evidence="8 9" key="1">
    <citation type="submission" date="2024-10" db="EMBL/GenBank/DDBJ databases">
        <title>The Natural Products Discovery Center: Release of the First 8490 Sequenced Strains for Exploring Actinobacteria Biosynthetic Diversity.</title>
        <authorList>
            <person name="Kalkreuter E."/>
            <person name="Kautsar S.A."/>
            <person name="Yang D."/>
            <person name="Bader C.D."/>
            <person name="Teijaro C.N."/>
            <person name="Fluegel L."/>
            <person name="Davis C.M."/>
            <person name="Simpson J.R."/>
            <person name="Lauterbach L."/>
            <person name="Steele A.D."/>
            <person name="Gui C."/>
            <person name="Meng S."/>
            <person name="Li G."/>
            <person name="Viehrig K."/>
            <person name="Ye F."/>
            <person name="Su P."/>
            <person name="Kiefer A.F."/>
            <person name="Nichols A."/>
            <person name="Cepeda A.J."/>
            <person name="Yan W."/>
            <person name="Fan B."/>
            <person name="Jiang Y."/>
            <person name="Adhikari A."/>
            <person name="Zheng C.-J."/>
            <person name="Schuster L."/>
            <person name="Cowan T.M."/>
            <person name="Smanski M.J."/>
            <person name="Chevrette M.G."/>
            <person name="De Carvalho L.P.S."/>
            <person name="Shen B."/>
        </authorList>
    </citation>
    <scope>NUCLEOTIDE SEQUENCE [LARGE SCALE GENOMIC DNA]</scope>
    <source>
        <strain evidence="8 9">NPDC019481</strain>
    </source>
</reference>
<sequence>MTQPADSAPQPHPDRAWFTEARFGLFVHFGLYSAAARHEWVMSNERQTVEQYERYAEVFDPDLFDARAIARAAKEAGMRYVVLTTKHHDGFALWDSAVSDYSVARTRGRDLVAELAEAVRAEGLRLGLYHSLIDWHHPDFTVDFVHPRRDDPDAHTLNEGRDMARYRTYLHAQVRELLTGYGAVDYVFFDYTYAHDRDGWRGKYPEDWDAEGLLALVRELQPQAVVNDRLGIPGDLVTPEQYQPDQPMRDDDGAPITWEACQTLNGSWGYDRDNTRFKAPDLLVRMLVDTVAKGGNLLLNIGPDGRGAIPARDATTLAALGAWTRLHGRSVHGAGPAEPALAEAVAPGLPPGVVLTQRADRLYLHLFAWPFAHVHLRGLADRVRYAQLLHDGSELRATRTDPDQKAWNTTPGGQPPGTLTLHLPTARPGVAVPVVELFLR</sequence>
<keyword evidence="9" id="KW-1185">Reference proteome</keyword>
<evidence type="ECO:0000259" key="7">
    <source>
        <dbReference type="Pfam" id="PF01120"/>
    </source>
</evidence>
<evidence type="ECO:0000256" key="3">
    <source>
        <dbReference type="ARBA" id="ARBA00012662"/>
    </source>
</evidence>
<name>A0ABW7XF14_9MICO</name>
<dbReference type="Gene3D" id="3.20.20.80">
    <property type="entry name" value="Glycosidases"/>
    <property type="match status" value="1"/>
</dbReference>
<dbReference type="PANTHER" id="PTHR10030:SF37">
    <property type="entry name" value="ALPHA-L-FUCOSIDASE-RELATED"/>
    <property type="match status" value="1"/>
</dbReference>
<evidence type="ECO:0000313" key="9">
    <source>
        <dbReference type="Proteomes" id="UP001611580"/>
    </source>
</evidence>
<keyword evidence="5" id="KW-0378">Hydrolase</keyword>
<comment type="similarity">
    <text evidence="2">Belongs to the glycosyl hydrolase 29 family.</text>
</comment>
<feature type="domain" description="Glycoside hydrolase family 29 N-terminal" evidence="7">
    <location>
        <begin position="12"/>
        <end position="328"/>
    </location>
</feature>
<dbReference type="InterPro" id="IPR000933">
    <property type="entry name" value="Glyco_hydro_29"/>
</dbReference>
<evidence type="ECO:0000256" key="2">
    <source>
        <dbReference type="ARBA" id="ARBA00007951"/>
    </source>
</evidence>
<dbReference type="InterPro" id="IPR057739">
    <property type="entry name" value="Glyco_hydro_29_N"/>
</dbReference>
<dbReference type="Pfam" id="PF01120">
    <property type="entry name" value="Alpha_L_fucos"/>
    <property type="match status" value="1"/>
</dbReference>
<gene>
    <name evidence="8" type="ORF">ACH47X_03620</name>
</gene>
<comment type="caution">
    <text evidence="8">The sequence shown here is derived from an EMBL/GenBank/DDBJ whole genome shotgun (WGS) entry which is preliminary data.</text>
</comment>
<dbReference type="EC" id="3.2.1.51" evidence="3"/>
<keyword evidence="4" id="KW-0732">Signal</keyword>
<dbReference type="InterPro" id="IPR017853">
    <property type="entry name" value="GH"/>
</dbReference>
<dbReference type="PIRSF" id="PIRSF001092">
    <property type="entry name" value="Alpha-L-fucosidase"/>
    <property type="match status" value="1"/>
</dbReference>
<dbReference type="InterPro" id="IPR016286">
    <property type="entry name" value="FUC_metazoa-typ"/>
</dbReference>
<evidence type="ECO:0000256" key="1">
    <source>
        <dbReference type="ARBA" id="ARBA00004071"/>
    </source>
</evidence>
<dbReference type="Proteomes" id="UP001611580">
    <property type="component" value="Unassembled WGS sequence"/>
</dbReference>
<organism evidence="8 9">
    <name type="scientific">Promicromonospora kroppenstedtii</name>
    <dbReference type="NCBI Taxonomy" id="440482"/>
    <lineage>
        <taxon>Bacteria</taxon>
        <taxon>Bacillati</taxon>
        <taxon>Actinomycetota</taxon>
        <taxon>Actinomycetes</taxon>
        <taxon>Micrococcales</taxon>
        <taxon>Promicromonosporaceae</taxon>
        <taxon>Promicromonospora</taxon>
    </lineage>
</organism>